<sequence length="186" mass="19352">MKKGFTMIELIFVIVILGILAAVAISRLSATRDDAEAVKAATNLSTIISDLGAYYTSQGAFSSELSQMTNVQLTATQKGADDGDGAQGNLAAAGIDCLKVVLHKENPINETVVNSGKPAYIAVTALNTDKPMCKKIHSMGSIDKILKGKFSYSGVTTAKTSSKAAVIGNVESNLGEFAVSGMGVKF</sequence>
<gene>
    <name evidence="1" type="ORF">NCTC12475_01818</name>
</gene>
<dbReference type="STRING" id="32024.GCA_000788295_00457"/>
<proteinExistence type="predicted"/>
<dbReference type="Pfam" id="PF07963">
    <property type="entry name" value="N_methyl"/>
    <property type="match status" value="1"/>
</dbReference>
<dbReference type="Proteomes" id="UP000254920">
    <property type="component" value="Unassembled WGS sequence"/>
</dbReference>
<dbReference type="Gene3D" id="3.30.700.10">
    <property type="entry name" value="Glycoprotein, Type 4 Pilin"/>
    <property type="match status" value="1"/>
</dbReference>
<protein>
    <submittedName>
        <fullName evidence="1">N-terminal methylation domain-containing protein</fullName>
    </submittedName>
</protein>
<dbReference type="AlphaFoldDB" id="A0A381DLN3"/>
<dbReference type="RefSeq" id="WP_115616063.1">
    <property type="nucleotide sequence ID" value="NZ_UFVD01000001.1"/>
</dbReference>
<dbReference type="EMBL" id="UFVD01000001">
    <property type="protein sequence ID" value="SUX11589.1"/>
    <property type="molecule type" value="Genomic_DNA"/>
</dbReference>
<name>A0A381DLN3_9BACT</name>
<reference evidence="1 2" key="1">
    <citation type="submission" date="2018-06" db="EMBL/GenBank/DDBJ databases">
        <authorList>
            <consortium name="Pathogen Informatics"/>
            <person name="Doyle S."/>
        </authorList>
    </citation>
    <scope>NUCLEOTIDE SEQUENCE [LARGE SCALE GENOMIC DNA]</scope>
    <source>
        <strain evidence="1 2">NCTC12475</strain>
    </source>
</reference>
<dbReference type="SUPFAM" id="SSF54523">
    <property type="entry name" value="Pili subunits"/>
    <property type="match status" value="1"/>
</dbReference>
<organism evidence="1 2">
    <name type="scientific">Campylobacter sputorum subsp. sputorum</name>
    <dbReference type="NCBI Taxonomy" id="32024"/>
    <lineage>
        <taxon>Bacteria</taxon>
        <taxon>Pseudomonadati</taxon>
        <taxon>Campylobacterota</taxon>
        <taxon>Epsilonproteobacteria</taxon>
        <taxon>Campylobacterales</taxon>
        <taxon>Campylobacteraceae</taxon>
        <taxon>Campylobacter</taxon>
    </lineage>
</organism>
<dbReference type="InterPro" id="IPR045584">
    <property type="entry name" value="Pilin-like"/>
</dbReference>
<accession>A0A381DLN3</accession>
<dbReference type="InterPro" id="IPR012902">
    <property type="entry name" value="N_methyl_site"/>
</dbReference>
<dbReference type="NCBIfam" id="TIGR02532">
    <property type="entry name" value="IV_pilin_GFxxxE"/>
    <property type="match status" value="1"/>
</dbReference>
<evidence type="ECO:0000313" key="2">
    <source>
        <dbReference type="Proteomes" id="UP000254920"/>
    </source>
</evidence>
<dbReference type="OrthoDB" id="5356007at2"/>
<evidence type="ECO:0000313" key="1">
    <source>
        <dbReference type="EMBL" id="SUX11589.1"/>
    </source>
</evidence>
<keyword evidence="2" id="KW-1185">Reference proteome</keyword>